<sequence>MKGLSICRQINIEDITELTKRRGAQVVHIKLNKPPQLEEVDSKIGQLVDILMILEQSLDKLEQEYFQDIAADDDALSDQGDVDENWNTLHKEYNDEIDDKDVEYEALLKRFSTQ</sequence>
<name>A0ABR2JTE1_9EUKA</name>
<evidence type="ECO:0000313" key="1">
    <source>
        <dbReference type="EMBL" id="KAK8882042.1"/>
    </source>
</evidence>
<dbReference type="Proteomes" id="UP001470230">
    <property type="component" value="Unassembled WGS sequence"/>
</dbReference>
<protein>
    <submittedName>
        <fullName evidence="1">Uncharacterized protein</fullName>
    </submittedName>
</protein>
<comment type="caution">
    <text evidence="1">The sequence shown here is derived from an EMBL/GenBank/DDBJ whole genome shotgun (WGS) entry which is preliminary data.</text>
</comment>
<reference evidence="1 2" key="1">
    <citation type="submission" date="2024-04" db="EMBL/GenBank/DDBJ databases">
        <title>Tritrichomonas musculus Genome.</title>
        <authorList>
            <person name="Alves-Ferreira E."/>
            <person name="Grigg M."/>
            <person name="Lorenzi H."/>
            <person name="Galac M."/>
        </authorList>
    </citation>
    <scope>NUCLEOTIDE SEQUENCE [LARGE SCALE GENOMIC DNA]</scope>
    <source>
        <strain evidence="1 2">EAF2021</strain>
    </source>
</reference>
<evidence type="ECO:0000313" key="2">
    <source>
        <dbReference type="Proteomes" id="UP001470230"/>
    </source>
</evidence>
<proteinExistence type="predicted"/>
<gene>
    <name evidence="1" type="ORF">M9Y10_044682</name>
</gene>
<dbReference type="EMBL" id="JAPFFF010000009">
    <property type="protein sequence ID" value="KAK8882042.1"/>
    <property type="molecule type" value="Genomic_DNA"/>
</dbReference>
<keyword evidence="2" id="KW-1185">Reference proteome</keyword>
<accession>A0ABR2JTE1</accession>
<organism evidence="1 2">
    <name type="scientific">Tritrichomonas musculus</name>
    <dbReference type="NCBI Taxonomy" id="1915356"/>
    <lineage>
        <taxon>Eukaryota</taxon>
        <taxon>Metamonada</taxon>
        <taxon>Parabasalia</taxon>
        <taxon>Tritrichomonadida</taxon>
        <taxon>Tritrichomonadidae</taxon>
        <taxon>Tritrichomonas</taxon>
    </lineage>
</organism>